<feature type="repeat" description="TPR" evidence="3">
    <location>
        <begin position="212"/>
        <end position="245"/>
    </location>
</feature>
<dbReference type="InterPro" id="IPR011990">
    <property type="entry name" value="TPR-like_helical_dom_sf"/>
</dbReference>
<evidence type="ECO:0000313" key="6">
    <source>
        <dbReference type="Proteomes" id="UP000309174"/>
    </source>
</evidence>
<dbReference type="PROSITE" id="PS50005">
    <property type="entry name" value="TPR"/>
    <property type="match status" value="1"/>
</dbReference>
<keyword evidence="1" id="KW-0677">Repeat</keyword>
<proteinExistence type="predicted"/>
<dbReference type="InterPro" id="IPR051012">
    <property type="entry name" value="CellSynth/LPSAsmb/PSIAsmb"/>
</dbReference>
<reference evidence="5 6" key="1">
    <citation type="submission" date="2019-05" db="EMBL/GenBank/DDBJ databases">
        <title>Draft genome sequence of Actinomadura sp. 14C53.</title>
        <authorList>
            <person name="Saricaoglu S."/>
            <person name="Isik K."/>
        </authorList>
    </citation>
    <scope>NUCLEOTIDE SEQUENCE [LARGE SCALE GENOMIC DNA]</scope>
    <source>
        <strain evidence="5 6">14C53</strain>
    </source>
</reference>
<keyword evidence="4" id="KW-0732">Signal</keyword>
<evidence type="ECO:0000256" key="3">
    <source>
        <dbReference type="PROSITE-ProRule" id="PRU00339"/>
    </source>
</evidence>
<protein>
    <submittedName>
        <fullName evidence="5">Uncharacterized protein</fullName>
    </submittedName>
</protein>
<dbReference type="SUPFAM" id="SSF48452">
    <property type="entry name" value="TPR-like"/>
    <property type="match status" value="2"/>
</dbReference>
<dbReference type="Proteomes" id="UP000309174">
    <property type="component" value="Unassembled WGS sequence"/>
</dbReference>
<dbReference type="PANTHER" id="PTHR45586:SF14">
    <property type="entry name" value="TETRATRICOPEPTIDE TPR_2 REPEAT PROTEIN"/>
    <property type="match status" value="1"/>
</dbReference>
<name>A0A5C4J548_9ACTN</name>
<evidence type="ECO:0000256" key="1">
    <source>
        <dbReference type="ARBA" id="ARBA00022737"/>
    </source>
</evidence>
<gene>
    <name evidence="5" type="ORF">ETD83_28425</name>
</gene>
<evidence type="ECO:0000256" key="4">
    <source>
        <dbReference type="SAM" id="SignalP"/>
    </source>
</evidence>
<accession>A0A5C4J548</accession>
<dbReference type="InterPro" id="IPR019734">
    <property type="entry name" value="TPR_rpt"/>
</dbReference>
<dbReference type="RefSeq" id="WP_138648283.1">
    <property type="nucleotide sequence ID" value="NZ_VCKW01000178.1"/>
</dbReference>
<sequence length="425" mass="44802">MRRPLIAGVSAAGLVAVLTFGAAVAPVRSSDTSATTGSAAAGAPASGSAPASVAALQKRLREQPHDAAGWAALGFAYVEKARVTGDTTYYPKAEGVLQRSLKESAGNDVALAGLGALAAARHDFHGALRHADRALAANPYGQRAAAVRVDALVELGRNDDALAAARRADARRPGIPIFTRLAYVRELRGEVREARRVLDLARGSAIEPGDRAYIAVQLGELAWNDGDLDRAGREYAEALRVSPGHLPALDGQARVRAARGDVKGALADRAEIVRRLPLPEYLAGYGELLETAGRPDEAKRQYAVAAAWARIAKANGVEADLETALFESDHGDPKAALRAARAEYDRRCPAPRGSGAGKVRQCSVHAADALAWALHVNGRDEEALPYARQAVATGYRRPQFRAHLGVIEKALGKRPGGGRDLEDAS</sequence>
<dbReference type="EMBL" id="VCKW01000178">
    <property type="protein sequence ID" value="TMQ91985.1"/>
    <property type="molecule type" value="Genomic_DNA"/>
</dbReference>
<dbReference type="OrthoDB" id="5477158at2"/>
<feature type="chain" id="PRO_5039233085" evidence="4">
    <location>
        <begin position="26"/>
        <end position="425"/>
    </location>
</feature>
<dbReference type="AlphaFoldDB" id="A0A5C4J548"/>
<feature type="signal peptide" evidence="4">
    <location>
        <begin position="1"/>
        <end position="25"/>
    </location>
</feature>
<organism evidence="5 6">
    <name type="scientific">Actinomadura soli</name>
    <dbReference type="NCBI Taxonomy" id="2508997"/>
    <lineage>
        <taxon>Bacteria</taxon>
        <taxon>Bacillati</taxon>
        <taxon>Actinomycetota</taxon>
        <taxon>Actinomycetes</taxon>
        <taxon>Streptosporangiales</taxon>
        <taxon>Thermomonosporaceae</taxon>
        <taxon>Actinomadura</taxon>
    </lineage>
</organism>
<keyword evidence="2 3" id="KW-0802">TPR repeat</keyword>
<dbReference type="PANTHER" id="PTHR45586">
    <property type="entry name" value="TPR REPEAT-CONTAINING PROTEIN PA4667"/>
    <property type="match status" value="1"/>
</dbReference>
<keyword evidence="6" id="KW-1185">Reference proteome</keyword>
<evidence type="ECO:0000313" key="5">
    <source>
        <dbReference type="EMBL" id="TMQ91985.1"/>
    </source>
</evidence>
<comment type="caution">
    <text evidence="5">The sequence shown here is derived from an EMBL/GenBank/DDBJ whole genome shotgun (WGS) entry which is preliminary data.</text>
</comment>
<evidence type="ECO:0000256" key="2">
    <source>
        <dbReference type="ARBA" id="ARBA00022803"/>
    </source>
</evidence>
<dbReference type="Gene3D" id="1.25.40.10">
    <property type="entry name" value="Tetratricopeptide repeat domain"/>
    <property type="match status" value="2"/>
</dbReference>